<proteinExistence type="predicted"/>
<dbReference type="Proteomes" id="UP000182769">
    <property type="component" value="Unassembled WGS sequence"/>
</dbReference>
<name>A0A0K6ILU0_9GAMM</name>
<accession>A0A0K6ILU0</accession>
<protein>
    <submittedName>
        <fullName evidence="1">Uncharacterized protein</fullName>
    </submittedName>
</protein>
<dbReference type="EMBL" id="CYHG01000005">
    <property type="protein sequence ID" value="CUB04068.1"/>
    <property type="molecule type" value="Genomic_DNA"/>
</dbReference>
<dbReference type="AlphaFoldDB" id="A0A0K6ILU0"/>
<sequence length="101" mass="11490">MFYIGVSRYFATGEGVTIYVATGSEESIRKAIPEFFHHGLSLLSPSDWLKAAEGGCVDEYLQADAEAIKVYLPMLWKQIEEIAKGRACHLDFFMKYHFNYA</sequence>
<dbReference type="OrthoDB" id="5887879at2"/>
<keyword evidence="2" id="KW-1185">Reference proteome</keyword>
<organism evidence="1 2">
    <name type="scientific">Marinomonas fungiae</name>
    <dbReference type="NCBI Taxonomy" id="1137284"/>
    <lineage>
        <taxon>Bacteria</taxon>
        <taxon>Pseudomonadati</taxon>
        <taxon>Pseudomonadota</taxon>
        <taxon>Gammaproteobacteria</taxon>
        <taxon>Oceanospirillales</taxon>
        <taxon>Oceanospirillaceae</taxon>
        <taxon>Marinomonas</taxon>
    </lineage>
</organism>
<gene>
    <name evidence="1" type="ORF">Ga0061065_105160</name>
</gene>
<reference evidence="2" key="1">
    <citation type="submission" date="2015-08" db="EMBL/GenBank/DDBJ databases">
        <authorList>
            <person name="Varghese N."/>
        </authorList>
    </citation>
    <scope>NUCLEOTIDE SEQUENCE [LARGE SCALE GENOMIC DNA]</scope>
    <source>
        <strain evidence="2">JCM 18476</strain>
    </source>
</reference>
<evidence type="ECO:0000313" key="1">
    <source>
        <dbReference type="EMBL" id="CUB04068.1"/>
    </source>
</evidence>
<dbReference type="RefSeq" id="WP_055463021.1">
    <property type="nucleotide sequence ID" value="NZ_CYHG01000005.1"/>
</dbReference>
<evidence type="ECO:0000313" key="2">
    <source>
        <dbReference type="Proteomes" id="UP000182769"/>
    </source>
</evidence>
<dbReference type="STRING" id="1137284.GCA_001418205_01927"/>